<evidence type="ECO:0000313" key="4">
    <source>
        <dbReference type="Proteomes" id="UP001162156"/>
    </source>
</evidence>
<dbReference type="EMBL" id="JANEYF010003513">
    <property type="protein sequence ID" value="KAJ8935839.1"/>
    <property type="molecule type" value="Genomic_DNA"/>
</dbReference>
<comment type="subcellular location">
    <subcellularLocation>
        <location evidence="1">Nucleus</location>
    </subcellularLocation>
</comment>
<proteinExistence type="predicted"/>
<keyword evidence="4" id="KW-1185">Reference proteome</keyword>
<dbReference type="Proteomes" id="UP001162156">
    <property type="component" value="Unassembled WGS sequence"/>
</dbReference>
<feature type="domain" description="HTH psq-type" evidence="2">
    <location>
        <begin position="14"/>
        <end position="51"/>
    </location>
</feature>
<evidence type="ECO:0000256" key="1">
    <source>
        <dbReference type="ARBA" id="ARBA00004123"/>
    </source>
</evidence>
<protein>
    <recommendedName>
        <fullName evidence="2">HTH psq-type domain-containing protein</fullName>
    </recommendedName>
</protein>
<reference evidence="3" key="1">
    <citation type="journal article" date="2023" name="Insect Mol. Biol.">
        <title>Genome sequencing provides insights into the evolution of gene families encoding plant cell wall-degrading enzymes in longhorned beetles.</title>
        <authorList>
            <person name="Shin N.R."/>
            <person name="Okamura Y."/>
            <person name="Kirsch R."/>
            <person name="Pauchet Y."/>
        </authorList>
    </citation>
    <scope>NUCLEOTIDE SEQUENCE</scope>
    <source>
        <strain evidence="3">RBIC_L_NR</strain>
    </source>
</reference>
<dbReference type="Pfam" id="PF05225">
    <property type="entry name" value="HTH_psq"/>
    <property type="match status" value="1"/>
</dbReference>
<evidence type="ECO:0000313" key="3">
    <source>
        <dbReference type="EMBL" id="KAJ8935839.1"/>
    </source>
</evidence>
<dbReference type="InterPro" id="IPR009057">
    <property type="entry name" value="Homeodomain-like_sf"/>
</dbReference>
<dbReference type="GO" id="GO:0003677">
    <property type="term" value="F:DNA binding"/>
    <property type="evidence" value="ECO:0007669"/>
    <property type="project" value="InterPro"/>
</dbReference>
<dbReference type="GO" id="GO:0005634">
    <property type="term" value="C:nucleus"/>
    <property type="evidence" value="ECO:0007669"/>
    <property type="project" value="UniProtKB-SubCell"/>
</dbReference>
<dbReference type="AlphaFoldDB" id="A0AAV8XBJ2"/>
<evidence type="ECO:0000259" key="2">
    <source>
        <dbReference type="Pfam" id="PF05225"/>
    </source>
</evidence>
<comment type="caution">
    <text evidence="3">The sequence shown here is derived from an EMBL/GenBank/DDBJ whole genome shotgun (WGS) entry which is preliminary data.</text>
</comment>
<name>A0AAV8XBJ2_9CUCU</name>
<feature type="non-terminal residue" evidence="3">
    <location>
        <position position="1"/>
    </location>
</feature>
<sequence length="338" mass="39320">TIKASHKHYQKHSRESITKAIEDIKSNNLSYRKASRKCGIPTTVLFRHFKGYVRKYGGPTVFTEEEEYLLIQNINICSEWGYPLDTYDLRLVIKNYLDKFGKTSRRFKSNLLGQDFIYCFLKRNKARISLRFCENIKRTRANVSRDEINQYFDNLKECMRDVTPNHIVNYDETNLANDVKKKRVITRRGCKHPKRVINTTKSSTCIMFAASGDDQLLPVSLKIAWRQILLEWKKRDGMKEPSIPKSVFPSLLKQLMDALAPYARKNITSGFKKADIIPLNKEEVINCLPSDHLIGEDEVQATNDSFLDLLTPILKIICGLREKCKIRLRIKQLRISQL</sequence>
<gene>
    <name evidence="3" type="ORF">NQ314_012617</name>
</gene>
<dbReference type="Gene3D" id="1.10.10.60">
    <property type="entry name" value="Homeodomain-like"/>
    <property type="match status" value="1"/>
</dbReference>
<dbReference type="InterPro" id="IPR007889">
    <property type="entry name" value="HTH_Psq"/>
</dbReference>
<organism evidence="3 4">
    <name type="scientific">Rhamnusium bicolor</name>
    <dbReference type="NCBI Taxonomy" id="1586634"/>
    <lineage>
        <taxon>Eukaryota</taxon>
        <taxon>Metazoa</taxon>
        <taxon>Ecdysozoa</taxon>
        <taxon>Arthropoda</taxon>
        <taxon>Hexapoda</taxon>
        <taxon>Insecta</taxon>
        <taxon>Pterygota</taxon>
        <taxon>Neoptera</taxon>
        <taxon>Endopterygota</taxon>
        <taxon>Coleoptera</taxon>
        <taxon>Polyphaga</taxon>
        <taxon>Cucujiformia</taxon>
        <taxon>Chrysomeloidea</taxon>
        <taxon>Cerambycidae</taxon>
        <taxon>Lepturinae</taxon>
        <taxon>Rhagiini</taxon>
        <taxon>Rhamnusium</taxon>
    </lineage>
</organism>
<accession>A0AAV8XBJ2</accession>
<dbReference type="SUPFAM" id="SSF46689">
    <property type="entry name" value="Homeodomain-like"/>
    <property type="match status" value="1"/>
</dbReference>